<evidence type="ECO:0000259" key="1">
    <source>
        <dbReference type="Pfam" id="PF00561"/>
    </source>
</evidence>
<dbReference type="PRINTS" id="PR00111">
    <property type="entry name" value="ABHYDROLASE"/>
</dbReference>
<dbReference type="eggNOG" id="COG2267">
    <property type="taxonomic scope" value="Bacteria"/>
</dbReference>
<protein>
    <recommendedName>
        <fullName evidence="1">AB hydrolase-1 domain-containing protein</fullName>
    </recommendedName>
</protein>
<dbReference type="InterPro" id="IPR050471">
    <property type="entry name" value="AB_hydrolase"/>
</dbReference>
<organism evidence="2 3">
    <name type="scientific">Streptococcus criceti HS-6</name>
    <dbReference type="NCBI Taxonomy" id="873449"/>
    <lineage>
        <taxon>Bacteria</taxon>
        <taxon>Bacillati</taxon>
        <taxon>Bacillota</taxon>
        <taxon>Bacilli</taxon>
        <taxon>Lactobacillales</taxon>
        <taxon>Streptococcaceae</taxon>
        <taxon>Streptococcus</taxon>
    </lineage>
</organism>
<dbReference type="PANTHER" id="PTHR43433">
    <property type="entry name" value="HYDROLASE, ALPHA/BETA FOLD FAMILY PROTEIN"/>
    <property type="match status" value="1"/>
</dbReference>
<dbReference type="AlphaFoldDB" id="G5JQ91"/>
<dbReference type="STRING" id="873449.STRCR_1774"/>
<reference evidence="2" key="1">
    <citation type="submission" date="2011-07" db="EMBL/GenBank/DDBJ databases">
        <authorList>
            <person name="Stanhope M.J."/>
            <person name="Durkin A.S."/>
            <person name="Hostetler J."/>
            <person name="Kim M."/>
            <person name="Radune D."/>
            <person name="Singh I."/>
            <person name="Town C.D."/>
        </authorList>
    </citation>
    <scope>NUCLEOTIDE SEQUENCE [LARGE SCALE GENOMIC DNA]</scope>
    <source>
        <strain evidence="2">HS-6</strain>
    </source>
</reference>
<dbReference type="RefSeq" id="WP_004226978.1">
    <property type="nucleotide sequence ID" value="NZ_AEUV02000002.1"/>
</dbReference>
<feature type="domain" description="AB hydrolase-1" evidence="1">
    <location>
        <begin position="27"/>
        <end position="250"/>
    </location>
</feature>
<dbReference type="PANTHER" id="PTHR43433:SF5">
    <property type="entry name" value="AB HYDROLASE-1 DOMAIN-CONTAINING PROTEIN"/>
    <property type="match status" value="1"/>
</dbReference>
<comment type="caution">
    <text evidence="2">The sequence shown here is derived from an EMBL/GenBank/DDBJ whole genome shotgun (WGS) entry which is preliminary data.</text>
</comment>
<dbReference type="Proteomes" id="UP000004322">
    <property type="component" value="Unassembled WGS sequence"/>
</dbReference>
<proteinExistence type="predicted"/>
<dbReference type="EMBL" id="AEUV02000002">
    <property type="protein sequence ID" value="EHI74133.1"/>
    <property type="molecule type" value="Genomic_DNA"/>
</dbReference>
<evidence type="ECO:0000313" key="2">
    <source>
        <dbReference type="EMBL" id="EHI74133.1"/>
    </source>
</evidence>
<dbReference type="Gene3D" id="3.40.50.1820">
    <property type="entry name" value="alpha/beta hydrolase"/>
    <property type="match status" value="1"/>
</dbReference>
<dbReference type="SUPFAM" id="SSF53474">
    <property type="entry name" value="alpha/beta-Hydrolases"/>
    <property type="match status" value="1"/>
</dbReference>
<name>G5JQ91_STRCG</name>
<accession>G5JQ91</accession>
<dbReference type="InterPro" id="IPR029058">
    <property type="entry name" value="AB_hydrolase_fold"/>
</dbReference>
<evidence type="ECO:0000313" key="3">
    <source>
        <dbReference type="Proteomes" id="UP000004322"/>
    </source>
</evidence>
<dbReference type="OrthoDB" id="9805423at2"/>
<keyword evidence="3" id="KW-1185">Reference proteome</keyword>
<sequence length="267" mass="30150">MYKAKNALFKRDDLEVDYLTFGLGQQPLVLISGLSLSRLRGKAWQMSFMYRLFAKDYKVYMFDRRNHIPVGYQVSDMADDLALVMTALGLKNADVVGISQGGMIAQSLAINHPELVSRLVLGVTLSRQNALVQSTIGGWIALAQKQDWENLIKDMFAKNYSETYVRKHRWLITLLAKCLKPKEVERFLILAEACLTFEVYEELQAITCPTLVLGGAKDLVVSGQASLELADKLGCPFYLYENLGHSAYSEAKDFNQRVFDFLQKENG</sequence>
<gene>
    <name evidence="2" type="ORF">STRCR_1774</name>
</gene>
<dbReference type="Pfam" id="PF00561">
    <property type="entry name" value="Abhydrolase_1"/>
    <property type="match status" value="1"/>
</dbReference>
<dbReference type="InterPro" id="IPR000073">
    <property type="entry name" value="AB_hydrolase_1"/>
</dbReference>